<comment type="caution">
    <text evidence="2">The sequence shown here is derived from an EMBL/GenBank/DDBJ whole genome shotgun (WGS) entry which is preliminary data.</text>
</comment>
<evidence type="ECO:0000256" key="1">
    <source>
        <dbReference type="SAM" id="Phobius"/>
    </source>
</evidence>
<dbReference type="EMBL" id="JBJIAA010000009">
    <property type="protein sequence ID" value="MFL0251249.1"/>
    <property type="molecule type" value="Genomic_DNA"/>
</dbReference>
<sequence length="636" mass="68481">MSRVIATILNLRDNWTPTLKKATDGSRAFQNEVKKTQSSIKEMSKATEAVGKIKSTIARAAAGLAIGEAVKQSIDLASSLVEVQNVVDTTFGKGASQINTWSNTALKSFGLSQLQAKQFTGTLGAMMKSSGITGNSLITMSQNLTGLSGDFASFYNLPIEESFEKIKSGISGETEPLKSLGINMSVANLQAFALASGIKKSYQSMSQAEQTTLRYNYLMKTSKDMQGDFAKTSNTFANQLRIAKTNLQQTGATIATHLLPYLNKGLQAFNGFLDVLPKVGDVLGKAFKADTAEQGIQIIAGYLHNFLWDKIPHEIDNSITNMISTVGNDIVGFKKPFQDFLSSVSNLFATISGNKDAKNIAAVVIPNITSALDDVMKAAKDVLGAVTDVFNFISNNWGTIAPLIAGVAAGFAVYNGIVLAMKIPLMIATAQQWLLNTAMYACPTTWLIIAIAAMVAAVVAAGVYMYQNWDTVQARFSAIWDGIKDIFYGAVNYCIGLINQLIDAVNFLDGIDLPDGTRLGFGKLNHVGYVGLNKGSTTKNETVSVKGGGKHTKYATGTQYYSKDFAITDERGGEIKQYPNGTKIIPHDLSEKMVNDNNQPIEVNVIIQGNVIGNEEYADYIGTKVANEVNLVLANK</sequence>
<dbReference type="Proteomes" id="UP001623592">
    <property type="component" value="Unassembled WGS sequence"/>
</dbReference>
<keyword evidence="1" id="KW-0472">Membrane</keyword>
<keyword evidence="1" id="KW-1133">Transmembrane helix</keyword>
<gene>
    <name evidence="2" type="ORF">ACJDT4_12505</name>
</gene>
<feature type="transmembrane region" description="Helical" evidence="1">
    <location>
        <begin position="433"/>
        <end position="466"/>
    </location>
</feature>
<protein>
    <recommendedName>
        <fullName evidence="4">Phage tail tape measure protein</fullName>
    </recommendedName>
</protein>
<feature type="transmembrane region" description="Helical" evidence="1">
    <location>
        <begin position="400"/>
        <end position="421"/>
    </location>
</feature>
<organism evidence="2 3">
    <name type="scientific">Clostridium neuense</name>
    <dbReference type="NCBI Taxonomy" id="1728934"/>
    <lineage>
        <taxon>Bacteria</taxon>
        <taxon>Bacillati</taxon>
        <taxon>Bacillota</taxon>
        <taxon>Clostridia</taxon>
        <taxon>Eubacteriales</taxon>
        <taxon>Clostridiaceae</taxon>
        <taxon>Clostridium</taxon>
    </lineage>
</organism>
<name>A0ABW8TJX0_9CLOT</name>
<evidence type="ECO:0008006" key="4">
    <source>
        <dbReference type="Google" id="ProtNLM"/>
    </source>
</evidence>
<reference evidence="2 3" key="1">
    <citation type="submission" date="2024-11" db="EMBL/GenBank/DDBJ databases">
        <authorList>
            <person name="Heng Y.C."/>
            <person name="Lim A.C.H."/>
            <person name="Lee J.K.Y."/>
            <person name="Kittelmann S."/>
        </authorList>
    </citation>
    <scope>NUCLEOTIDE SEQUENCE [LARGE SCALE GENOMIC DNA]</scope>
    <source>
        <strain evidence="2 3">WILCCON 0114</strain>
    </source>
</reference>
<proteinExistence type="predicted"/>
<keyword evidence="3" id="KW-1185">Reference proteome</keyword>
<evidence type="ECO:0000313" key="2">
    <source>
        <dbReference type="EMBL" id="MFL0251249.1"/>
    </source>
</evidence>
<dbReference type="RefSeq" id="WP_406787902.1">
    <property type="nucleotide sequence ID" value="NZ_JBJIAA010000009.1"/>
</dbReference>
<accession>A0ABW8TJX0</accession>
<keyword evidence="1" id="KW-0812">Transmembrane</keyword>
<evidence type="ECO:0000313" key="3">
    <source>
        <dbReference type="Proteomes" id="UP001623592"/>
    </source>
</evidence>